<dbReference type="EMBL" id="JASPKZ010002299">
    <property type="protein sequence ID" value="KAJ9596026.1"/>
    <property type="molecule type" value="Genomic_DNA"/>
</dbReference>
<feature type="compositionally biased region" description="Basic and acidic residues" evidence="2">
    <location>
        <begin position="28"/>
        <end position="37"/>
    </location>
</feature>
<evidence type="ECO:0000313" key="4">
    <source>
        <dbReference type="EMBL" id="KAJ9596026.1"/>
    </source>
</evidence>
<reference evidence="4" key="1">
    <citation type="journal article" date="2023" name="IScience">
        <title>Live-bearing cockroach genome reveals convergent evolutionary mechanisms linked to viviparity in insects and beyond.</title>
        <authorList>
            <person name="Fouks B."/>
            <person name="Harrison M.C."/>
            <person name="Mikhailova A.A."/>
            <person name="Marchal E."/>
            <person name="English S."/>
            <person name="Carruthers M."/>
            <person name="Jennings E.C."/>
            <person name="Chiamaka E.L."/>
            <person name="Frigard R.A."/>
            <person name="Pippel M."/>
            <person name="Attardo G.M."/>
            <person name="Benoit J.B."/>
            <person name="Bornberg-Bauer E."/>
            <person name="Tobe S.S."/>
        </authorList>
    </citation>
    <scope>NUCLEOTIDE SEQUENCE</scope>
    <source>
        <strain evidence="4">Stay&amp;Tobe</strain>
    </source>
</reference>
<evidence type="ECO:0000256" key="1">
    <source>
        <dbReference type="RuleBase" id="RU362114"/>
    </source>
</evidence>
<dbReference type="InterPro" id="IPR051712">
    <property type="entry name" value="ARTD-AVP"/>
</dbReference>
<dbReference type="GO" id="GO:0005634">
    <property type="term" value="C:nucleus"/>
    <property type="evidence" value="ECO:0007669"/>
    <property type="project" value="TreeGrafter"/>
</dbReference>
<feature type="compositionally biased region" description="Polar residues" evidence="2">
    <location>
        <begin position="1"/>
        <end position="14"/>
    </location>
</feature>
<dbReference type="PANTHER" id="PTHR45740:SF2">
    <property type="entry name" value="POLY [ADP-RIBOSE] POLYMERASE"/>
    <property type="match status" value="1"/>
</dbReference>
<name>A0AAD8ACB0_DIPPU</name>
<evidence type="ECO:0000313" key="5">
    <source>
        <dbReference type="Proteomes" id="UP001233999"/>
    </source>
</evidence>
<comment type="caution">
    <text evidence="4">The sequence shown here is derived from an EMBL/GenBank/DDBJ whole genome shotgun (WGS) entry which is preliminary data.</text>
</comment>
<dbReference type="PANTHER" id="PTHR45740">
    <property type="entry name" value="POLY [ADP-RIBOSE] POLYMERASE"/>
    <property type="match status" value="1"/>
</dbReference>
<sequence>MSSQEEMSGSLENSKTIKRKKNADEDEFASKVKKLDEGSSGSNFQFSDNQTLHSQHATDNVHKSEKEDVNSTGEYNANVKNVDNFVLFLDFDTDENEMQSNSDYHLHDQMSSENPPVQEHKSREDPAVQENGPRENPPEQEHEPREDPPVQEHDSREDPAVQENGPREDHPEQEHEPREDPPVEEHEPIENPPVQLDPILLARPERPLSNSYNIGIHLPVNIEYRRVELSPGSCEYTAIRNEVERTLDSISITKIEKVLNPFLKGCYLLKKAEYESRNVSVRERQLFHATAQTNVENSIIKDNLDWRRVERNRFGKGVSFANTAYYANLECSANRGKRAGRTRSRALIRYDVLVGKNINVLPNKNYTLPRLSCDTTSHKNAIYVRGNNYDNEVYVKYYDNEFYPNYVVYYTA</sequence>
<feature type="region of interest" description="Disordered" evidence="2">
    <location>
        <begin position="106"/>
        <end position="191"/>
    </location>
</feature>
<feature type="compositionally biased region" description="Basic and acidic residues" evidence="2">
    <location>
        <begin position="118"/>
        <end position="189"/>
    </location>
</feature>
<feature type="region of interest" description="Disordered" evidence="2">
    <location>
        <begin position="1"/>
        <end position="80"/>
    </location>
</feature>
<protein>
    <recommendedName>
        <fullName evidence="1">Poly [ADP-ribose] polymerase</fullName>
        <shortName evidence="1">PARP</shortName>
        <ecNumber evidence="1">2.4.2.-</ecNumber>
    </recommendedName>
</protein>
<dbReference type="GO" id="GO:1990404">
    <property type="term" value="F:NAD+-protein mono-ADP-ribosyltransferase activity"/>
    <property type="evidence" value="ECO:0007669"/>
    <property type="project" value="TreeGrafter"/>
</dbReference>
<dbReference type="PROSITE" id="PS51059">
    <property type="entry name" value="PARP_CATALYTIC"/>
    <property type="match status" value="1"/>
</dbReference>
<dbReference type="InterPro" id="IPR012317">
    <property type="entry name" value="Poly(ADP-ribose)pol_cat_dom"/>
</dbReference>
<dbReference type="EC" id="2.4.2.-" evidence="1"/>
<proteinExistence type="predicted"/>
<keyword evidence="1" id="KW-0328">Glycosyltransferase</keyword>
<accession>A0AAD8ACB0</accession>
<feature type="compositionally biased region" description="Basic and acidic residues" evidence="2">
    <location>
        <begin position="59"/>
        <end position="69"/>
    </location>
</feature>
<feature type="compositionally biased region" description="Polar residues" evidence="2">
    <location>
        <begin position="39"/>
        <end position="58"/>
    </location>
</feature>
<dbReference type="AlphaFoldDB" id="A0AAD8ACB0"/>
<evidence type="ECO:0000259" key="3">
    <source>
        <dbReference type="PROSITE" id="PS51059"/>
    </source>
</evidence>
<keyword evidence="5" id="KW-1185">Reference proteome</keyword>
<keyword evidence="1" id="KW-0808">Transferase</keyword>
<feature type="compositionally biased region" description="Polar residues" evidence="2">
    <location>
        <begin position="70"/>
        <end position="80"/>
    </location>
</feature>
<dbReference type="Pfam" id="PF00644">
    <property type="entry name" value="PARP"/>
    <property type="match status" value="1"/>
</dbReference>
<keyword evidence="1" id="KW-0520">NAD</keyword>
<dbReference type="GO" id="GO:0003950">
    <property type="term" value="F:NAD+ poly-ADP-ribosyltransferase activity"/>
    <property type="evidence" value="ECO:0007669"/>
    <property type="project" value="UniProtKB-UniRule"/>
</dbReference>
<gene>
    <name evidence="4" type="ORF">L9F63_012759</name>
</gene>
<dbReference type="SUPFAM" id="SSF56399">
    <property type="entry name" value="ADP-ribosylation"/>
    <property type="match status" value="1"/>
</dbReference>
<organism evidence="4 5">
    <name type="scientific">Diploptera punctata</name>
    <name type="common">Pacific beetle cockroach</name>
    <dbReference type="NCBI Taxonomy" id="6984"/>
    <lineage>
        <taxon>Eukaryota</taxon>
        <taxon>Metazoa</taxon>
        <taxon>Ecdysozoa</taxon>
        <taxon>Arthropoda</taxon>
        <taxon>Hexapoda</taxon>
        <taxon>Insecta</taxon>
        <taxon>Pterygota</taxon>
        <taxon>Neoptera</taxon>
        <taxon>Polyneoptera</taxon>
        <taxon>Dictyoptera</taxon>
        <taxon>Blattodea</taxon>
        <taxon>Blaberoidea</taxon>
        <taxon>Blaberidae</taxon>
        <taxon>Diplopterinae</taxon>
        <taxon>Diploptera</taxon>
    </lineage>
</organism>
<reference evidence="4" key="2">
    <citation type="submission" date="2023-05" db="EMBL/GenBank/DDBJ databases">
        <authorList>
            <person name="Fouks B."/>
        </authorList>
    </citation>
    <scope>NUCLEOTIDE SEQUENCE</scope>
    <source>
        <strain evidence="4">Stay&amp;Tobe</strain>
        <tissue evidence="4">Testes</tissue>
    </source>
</reference>
<dbReference type="Gene3D" id="3.90.228.10">
    <property type="match status" value="1"/>
</dbReference>
<evidence type="ECO:0000256" key="2">
    <source>
        <dbReference type="SAM" id="MobiDB-lite"/>
    </source>
</evidence>
<dbReference type="Proteomes" id="UP001233999">
    <property type="component" value="Unassembled WGS sequence"/>
</dbReference>
<feature type="domain" description="PARP catalytic" evidence="3">
    <location>
        <begin position="218"/>
        <end position="412"/>
    </location>
</feature>